<evidence type="ECO:0000313" key="3">
    <source>
        <dbReference type="Proteomes" id="UP000580250"/>
    </source>
</evidence>
<protein>
    <submittedName>
        <fullName evidence="2">Uncharacterized protein</fullName>
    </submittedName>
</protein>
<dbReference type="Proteomes" id="UP000580250">
    <property type="component" value="Unassembled WGS sequence"/>
</dbReference>
<name>A0A6V7Y2P6_MELEN</name>
<organism evidence="2 3">
    <name type="scientific">Meloidogyne enterolobii</name>
    <name type="common">Root-knot nematode worm</name>
    <name type="synonym">Meloidogyne mayaguensis</name>
    <dbReference type="NCBI Taxonomy" id="390850"/>
    <lineage>
        <taxon>Eukaryota</taxon>
        <taxon>Metazoa</taxon>
        <taxon>Ecdysozoa</taxon>
        <taxon>Nematoda</taxon>
        <taxon>Chromadorea</taxon>
        <taxon>Rhabditida</taxon>
        <taxon>Tylenchina</taxon>
        <taxon>Tylenchomorpha</taxon>
        <taxon>Tylenchoidea</taxon>
        <taxon>Meloidogynidae</taxon>
        <taxon>Meloidogyninae</taxon>
        <taxon>Meloidogyne</taxon>
    </lineage>
</organism>
<evidence type="ECO:0000256" key="1">
    <source>
        <dbReference type="SAM" id="MobiDB-lite"/>
    </source>
</evidence>
<sequence length="110" mass="12996">MHRAEQESIITDGLIQKEKKVASSLQWCIVVMFESEKKPRVESRDRDRESTPRPSPDPRPRVETESREIKREYFYPNPRPVNFSKTRPETLFHKISFCAAGENFEKFGRP</sequence>
<accession>A0A6V7Y2P6</accession>
<dbReference type="EMBL" id="CAJEWN010002945">
    <property type="protein sequence ID" value="CAD2205893.1"/>
    <property type="molecule type" value="Genomic_DNA"/>
</dbReference>
<feature type="region of interest" description="Disordered" evidence="1">
    <location>
        <begin position="37"/>
        <end position="71"/>
    </location>
</feature>
<evidence type="ECO:0000313" key="2">
    <source>
        <dbReference type="EMBL" id="CAD2205893.1"/>
    </source>
</evidence>
<dbReference type="AlphaFoldDB" id="A0A6V7Y2P6"/>
<reference evidence="2 3" key="1">
    <citation type="submission" date="2020-08" db="EMBL/GenBank/DDBJ databases">
        <authorList>
            <person name="Koutsovoulos G."/>
            <person name="Danchin GJ E."/>
        </authorList>
    </citation>
    <scope>NUCLEOTIDE SEQUENCE [LARGE SCALE GENOMIC DNA]</scope>
</reference>
<gene>
    <name evidence="2" type="ORF">MENT_LOCUS59738</name>
</gene>
<comment type="caution">
    <text evidence="2">The sequence shown here is derived from an EMBL/GenBank/DDBJ whole genome shotgun (WGS) entry which is preliminary data.</text>
</comment>
<proteinExistence type="predicted"/>